<organism evidence="1 2">
    <name type="scientific">Phaeospirillum tilakii</name>
    <dbReference type="NCBI Taxonomy" id="741673"/>
    <lineage>
        <taxon>Bacteria</taxon>
        <taxon>Pseudomonadati</taxon>
        <taxon>Pseudomonadota</taxon>
        <taxon>Alphaproteobacteria</taxon>
        <taxon>Rhodospirillales</taxon>
        <taxon>Rhodospirillaceae</taxon>
        <taxon>Phaeospirillum</taxon>
    </lineage>
</organism>
<protein>
    <submittedName>
        <fullName evidence="1">Uncharacterized protein</fullName>
    </submittedName>
</protein>
<proteinExistence type="predicted"/>
<keyword evidence="2" id="KW-1185">Reference proteome</keyword>
<evidence type="ECO:0000313" key="2">
    <source>
        <dbReference type="Proteomes" id="UP001597296"/>
    </source>
</evidence>
<evidence type="ECO:0000313" key="1">
    <source>
        <dbReference type="EMBL" id="MFD2234295.1"/>
    </source>
</evidence>
<dbReference type="Proteomes" id="UP001597296">
    <property type="component" value="Unassembled WGS sequence"/>
</dbReference>
<reference evidence="2" key="1">
    <citation type="journal article" date="2019" name="Int. J. Syst. Evol. Microbiol.">
        <title>The Global Catalogue of Microorganisms (GCM) 10K type strain sequencing project: providing services to taxonomists for standard genome sequencing and annotation.</title>
        <authorList>
            <consortium name="The Broad Institute Genomics Platform"/>
            <consortium name="The Broad Institute Genome Sequencing Center for Infectious Disease"/>
            <person name="Wu L."/>
            <person name="Ma J."/>
        </authorList>
    </citation>
    <scope>NUCLEOTIDE SEQUENCE [LARGE SCALE GENOMIC DNA]</scope>
    <source>
        <strain evidence="2">KCTC 15012</strain>
    </source>
</reference>
<dbReference type="RefSeq" id="WP_377316371.1">
    <property type="nucleotide sequence ID" value="NZ_JBHUIY010000019.1"/>
</dbReference>
<sequence>MPEISFDGKYFWINRRWRFSEDYVSGVIRAVVASLRRDPRTRDKLAALAEETGLKQAIG</sequence>
<gene>
    <name evidence="1" type="ORF">ACFSNB_10815</name>
</gene>
<accession>A0ABW5CDX7</accession>
<name>A0ABW5CDX7_9PROT</name>
<comment type="caution">
    <text evidence="1">The sequence shown here is derived from an EMBL/GenBank/DDBJ whole genome shotgun (WGS) entry which is preliminary data.</text>
</comment>
<dbReference type="EMBL" id="JBHUIY010000019">
    <property type="protein sequence ID" value="MFD2234295.1"/>
    <property type="molecule type" value="Genomic_DNA"/>
</dbReference>